<accession>A0A7S0LZK0</accession>
<organism evidence="2">
    <name type="scientific">Cryptomonas curvata</name>
    <dbReference type="NCBI Taxonomy" id="233186"/>
    <lineage>
        <taxon>Eukaryota</taxon>
        <taxon>Cryptophyceae</taxon>
        <taxon>Cryptomonadales</taxon>
        <taxon>Cryptomonadaceae</taxon>
        <taxon>Cryptomonas</taxon>
    </lineage>
</organism>
<sequence>MRFREPDAMEHKTASESEDHGGDTNGVCAEFIERSKPVAMHNTLAATNVPCILPLDCMEQELKRPDELRNETLVGDGRNDTPASFIQLGSADCLLSPPAIQPSCVSRQQDCSAECMKSISVANLAKIFRRASKIPALAHHGRALSSEHLRVYLRNQEKHAKEIFGDLYSDTEPLAALTYEWKLPFNDILGFLNTPQIRDCNACHPKGEPILEDTQKLTLWMDIFFVDQNGADVSRELVSIEDKYCKARFHLVLGTDTLSMRAWCLHEIGVRCQAGGISHLLKSVEHEDVSRYDILSFTCETKGLFFEDMQASVESDLHMIRARILETYGCPDRFNKAVFRIFRGSAW</sequence>
<reference evidence="2" key="1">
    <citation type="submission" date="2021-01" db="EMBL/GenBank/DDBJ databases">
        <authorList>
            <person name="Corre E."/>
            <person name="Pelletier E."/>
            <person name="Niang G."/>
            <person name="Scheremetjew M."/>
            <person name="Finn R."/>
            <person name="Kale V."/>
            <person name="Holt S."/>
            <person name="Cochrane G."/>
            <person name="Meng A."/>
            <person name="Brown T."/>
            <person name="Cohen L."/>
        </authorList>
    </citation>
    <scope>NUCLEOTIDE SEQUENCE</scope>
    <source>
        <strain evidence="2">CCAP979/52</strain>
    </source>
</reference>
<gene>
    <name evidence="2" type="ORF">CCUR1050_LOCUS4702</name>
</gene>
<dbReference type="EMBL" id="HBEZ01008469">
    <property type="protein sequence ID" value="CAD8627024.1"/>
    <property type="molecule type" value="Transcribed_RNA"/>
</dbReference>
<name>A0A7S0LZK0_9CRYP</name>
<evidence type="ECO:0000256" key="1">
    <source>
        <dbReference type="SAM" id="MobiDB-lite"/>
    </source>
</evidence>
<dbReference type="AlphaFoldDB" id="A0A7S0LZK0"/>
<evidence type="ECO:0000313" key="2">
    <source>
        <dbReference type="EMBL" id="CAD8627024.1"/>
    </source>
</evidence>
<protein>
    <submittedName>
        <fullName evidence="2">Uncharacterized protein</fullName>
    </submittedName>
</protein>
<proteinExistence type="predicted"/>
<feature type="region of interest" description="Disordered" evidence="1">
    <location>
        <begin position="1"/>
        <end position="26"/>
    </location>
</feature>
<feature type="compositionally biased region" description="Basic and acidic residues" evidence="1">
    <location>
        <begin position="1"/>
        <end position="22"/>
    </location>
</feature>